<feature type="chain" id="PRO_5003261790" evidence="1">
    <location>
        <begin position="25"/>
        <end position="125"/>
    </location>
</feature>
<keyword evidence="1" id="KW-0732">Signal</keyword>
<dbReference type="GeneID" id="10501575"/>
<dbReference type="InParanoid" id="F0ZL30"/>
<dbReference type="RefSeq" id="XP_003288124.1">
    <property type="nucleotide sequence ID" value="XM_003288076.1"/>
</dbReference>
<gene>
    <name evidence="2" type="ORF">DICPUDRAFT_97926</name>
</gene>
<dbReference type="KEGG" id="dpp:DICPUDRAFT_97926"/>
<proteinExistence type="predicted"/>
<evidence type="ECO:0000313" key="2">
    <source>
        <dbReference type="EMBL" id="EGC35317.1"/>
    </source>
</evidence>
<dbReference type="VEuPathDB" id="AmoebaDB:DICPUDRAFT_97926"/>
<sequence length="125" mass="13659">MSFHTPFLTSILLTGAGSNSSASATNNEDFVGFEIKSSKGKECGKADSLGFSFSYNSSTFNNIFNSSGSSADNDCDEDDKEDQNIISIGFDIVWDILSPTEPFIDLNTCKNFFSSILNNFLNNYI</sequence>
<reference evidence="3" key="1">
    <citation type="journal article" date="2011" name="Genome Biol.">
        <title>Comparative genomics of the social amoebae Dictyostelium discoideum and Dictyostelium purpureum.</title>
        <authorList>
            <consortium name="US DOE Joint Genome Institute (JGI-PGF)"/>
            <person name="Sucgang R."/>
            <person name="Kuo A."/>
            <person name="Tian X."/>
            <person name="Salerno W."/>
            <person name="Parikh A."/>
            <person name="Feasley C.L."/>
            <person name="Dalin E."/>
            <person name="Tu H."/>
            <person name="Huang E."/>
            <person name="Barry K."/>
            <person name="Lindquist E."/>
            <person name="Shapiro H."/>
            <person name="Bruce D."/>
            <person name="Schmutz J."/>
            <person name="Salamov A."/>
            <person name="Fey P."/>
            <person name="Gaudet P."/>
            <person name="Anjard C."/>
            <person name="Babu M.M."/>
            <person name="Basu S."/>
            <person name="Bushmanova Y."/>
            <person name="van der Wel H."/>
            <person name="Katoh-Kurasawa M."/>
            <person name="Dinh C."/>
            <person name="Coutinho P.M."/>
            <person name="Saito T."/>
            <person name="Elias M."/>
            <person name="Schaap P."/>
            <person name="Kay R.R."/>
            <person name="Henrissat B."/>
            <person name="Eichinger L."/>
            <person name="Rivero F."/>
            <person name="Putnam N.H."/>
            <person name="West C.M."/>
            <person name="Loomis W.F."/>
            <person name="Chisholm R.L."/>
            <person name="Shaulsky G."/>
            <person name="Strassmann J.E."/>
            <person name="Queller D.C."/>
            <person name="Kuspa A."/>
            <person name="Grigoriev I.V."/>
        </authorList>
    </citation>
    <scope>NUCLEOTIDE SEQUENCE [LARGE SCALE GENOMIC DNA]</scope>
    <source>
        <strain evidence="3">QSDP1</strain>
    </source>
</reference>
<feature type="signal peptide" evidence="1">
    <location>
        <begin position="1"/>
        <end position="24"/>
    </location>
</feature>
<dbReference type="AlphaFoldDB" id="F0ZL30"/>
<evidence type="ECO:0000313" key="3">
    <source>
        <dbReference type="Proteomes" id="UP000001064"/>
    </source>
</evidence>
<accession>F0ZL30</accession>
<dbReference type="Proteomes" id="UP000001064">
    <property type="component" value="Unassembled WGS sequence"/>
</dbReference>
<keyword evidence="3" id="KW-1185">Reference proteome</keyword>
<name>F0ZL30_DICPU</name>
<protein>
    <submittedName>
        <fullName evidence="2">Expressed protein</fullName>
    </submittedName>
</protein>
<evidence type="ECO:0000256" key="1">
    <source>
        <dbReference type="SAM" id="SignalP"/>
    </source>
</evidence>
<dbReference type="EMBL" id="GL871063">
    <property type="protein sequence ID" value="EGC35317.1"/>
    <property type="molecule type" value="Genomic_DNA"/>
</dbReference>
<organism evidence="2 3">
    <name type="scientific">Dictyostelium purpureum</name>
    <name type="common">Slime mold</name>
    <dbReference type="NCBI Taxonomy" id="5786"/>
    <lineage>
        <taxon>Eukaryota</taxon>
        <taxon>Amoebozoa</taxon>
        <taxon>Evosea</taxon>
        <taxon>Eumycetozoa</taxon>
        <taxon>Dictyostelia</taxon>
        <taxon>Dictyosteliales</taxon>
        <taxon>Dictyosteliaceae</taxon>
        <taxon>Dictyostelium</taxon>
    </lineage>
</organism>